<dbReference type="GO" id="GO:0005886">
    <property type="term" value="C:plasma membrane"/>
    <property type="evidence" value="ECO:0007669"/>
    <property type="project" value="UniProtKB-SubCell"/>
</dbReference>
<dbReference type="EMBL" id="RLII01000057">
    <property type="protein sequence ID" value="RXE57568.1"/>
    <property type="molecule type" value="Genomic_DNA"/>
</dbReference>
<evidence type="ECO:0000256" key="5">
    <source>
        <dbReference type="ARBA" id="ARBA00023136"/>
    </source>
</evidence>
<evidence type="ECO:0000313" key="8">
    <source>
        <dbReference type="EMBL" id="RXE57568.1"/>
    </source>
</evidence>
<feature type="transmembrane region" description="Helical" evidence="6">
    <location>
        <begin position="87"/>
        <end position="103"/>
    </location>
</feature>
<proteinExistence type="predicted"/>
<evidence type="ECO:0000256" key="1">
    <source>
        <dbReference type="ARBA" id="ARBA00004651"/>
    </source>
</evidence>
<evidence type="ECO:0000256" key="2">
    <source>
        <dbReference type="ARBA" id="ARBA00022448"/>
    </source>
</evidence>
<feature type="domain" description="Major facilitator superfamily (MFS) profile" evidence="7">
    <location>
        <begin position="1"/>
        <end position="413"/>
    </location>
</feature>
<feature type="transmembrane region" description="Helical" evidence="6">
    <location>
        <begin position="179"/>
        <end position="199"/>
    </location>
</feature>
<feature type="transmembrane region" description="Helical" evidence="6">
    <location>
        <begin position="359"/>
        <end position="381"/>
    </location>
</feature>
<dbReference type="Gene3D" id="1.20.1250.20">
    <property type="entry name" value="MFS general substrate transporter like domains"/>
    <property type="match status" value="2"/>
</dbReference>
<keyword evidence="9" id="KW-1185">Reference proteome</keyword>
<evidence type="ECO:0000256" key="3">
    <source>
        <dbReference type="ARBA" id="ARBA00022692"/>
    </source>
</evidence>
<comment type="subcellular location">
    <subcellularLocation>
        <location evidence="1">Cell membrane</location>
        <topology evidence="1">Multi-pass membrane protein</topology>
    </subcellularLocation>
</comment>
<evidence type="ECO:0000256" key="6">
    <source>
        <dbReference type="SAM" id="Phobius"/>
    </source>
</evidence>
<dbReference type="RefSeq" id="WP_069193241.1">
    <property type="nucleotide sequence ID" value="NZ_RLII01000057.1"/>
</dbReference>
<dbReference type="AlphaFoldDB" id="A0A4Q0I091"/>
<feature type="transmembrane region" description="Helical" evidence="6">
    <location>
        <begin position="56"/>
        <end position="75"/>
    </location>
</feature>
<feature type="transmembrane region" description="Helical" evidence="6">
    <location>
        <begin position="147"/>
        <end position="167"/>
    </location>
</feature>
<feature type="transmembrane region" description="Helical" evidence="6">
    <location>
        <begin position="325"/>
        <end position="347"/>
    </location>
</feature>
<reference evidence="9" key="1">
    <citation type="submission" date="2018-11" db="EMBL/GenBank/DDBJ databases">
        <title>Genome sequencing of a novel mesophilic and cellulolytic organism within the genus Hungateiclostridium.</title>
        <authorList>
            <person name="Rettenmaier R."/>
            <person name="Liebl W."/>
            <person name="Zverlov V."/>
        </authorList>
    </citation>
    <scope>NUCLEOTIDE SEQUENCE [LARGE SCALE GENOMIC DNA]</scope>
    <source>
        <strain evidence="9">N2K1</strain>
    </source>
</reference>
<dbReference type="OrthoDB" id="9793415at2"/>
<evidence type="ECO:0000259" key="7">
    <source>
        <dbReference type="PROSITE" id="PS50850"/>
    </source>
</evidence>
<comment type="caution">
    <text evidence="8">The sequence shown here is derived from an EMBL/GenBank/DDBJ whole genome shotgun (WGS) entry which is preliminary data.</text>
</comment>
<dbReference type="PROSITE" id="PS50850">
    <property type="entry name" value="MFS"/>
    <property type="match status" value="1"/>
</dbReference>
<dbReference type="Pfam" id="PF07690">
    <property type="entry name" value="MFS_1"/>
    <property type="match status" value="1"/>
</dbReference>
<dbReference type="InterPro" id="IPR036259">
    <property type="entry name" value="MFS_trans_sf"/>
</dbReference>
<keyword evidence="3 6" id="KW-0812">Transmembrane</keyword>
<dbReference type="InterPro" id="IPR020846">
    <property type="entry name" value="MFS_dom"/>
</dbReference>
<feature type="transmembrane region" description="Helical" evidence="6">
    <location>
        <begin position="115"/>
        <end position="135"/>
    </location>
</feature>
<dbReference type="InterPro" id="IPR050327">
    <property type="entry name" value="Proton-linked_MCT"/>
</dbReference>
<feature type="transmembrane region" description="Helical" evidence="6">
    <location>
        <begin position="271"/>
        <end position="290"/>
    </location>
</feature>
<sequence>MDNTSIASPKFNRWIPVIASIAIQLCLGTAYIWSVFQSYLIISETTPNALFNWPATHGTLAYSLLLGVLTIGSTIGGKLQEKIKPRTVVIAAGVILGIGFYLAKYTTEATPWMLWLTYGILGGFGMGMAYTTTIACCQKWFPDKRGLVTGIIVSALGFGGLLFTPVAEALINTYGVLNTFSILGIVFFIVNVVGAFFIISPPEGFKPEGWTPPASKDGVATRSFTPAEALKTPQIYMVIAAFMCATAAGSMMIPMAKILGLQPDSGLTKEAAVAGVMIISAFNSFGRLFWGWFSDRLGRKKTILILLVIAAVSILGVSFTKAYLMLTFIAIIGFSYGGFLGVFPALTADFWGTKNVATIYGLILLGFGAGAVASSYIVAYFSALKAFSTAFIIAGVAAVVGFVIISMLKAPKLTSEK</sequence>
<dbReference type="GO" id="GO:0022857">
    <property type="term" value="F:transmembrane transporter activity"/>
    <property type="evidence" value="ECO:0007669"/>
    <property type="project" value="InterPro"/>
</dbReference>
<feature type="transmembrane region" description="Helical" evidence="6">
    <location>
        <begin position="302"/>
        <end position="319"/>
    </location>
</feature>
<feature type="transmembrane region" description="Helical" evidence="6">
    <location>
        <begin position="235"/>
        <end position="259"/>
    </location>
</feature>
<protein>
    <submittedName>
        <fullName evidence="8">MFS transporter</fullName>
    </submittedName>
</protein>
<keyword evidence="5 6" id="KW-0472">Membrane</keyword>
<name>A0A4Q0I091_9FIRM</name>
<feature type="transmembrane region" description="Helical" evidence="6">
    <location>
        <begin position="387"/>
        <end position="408"/>
    </location>
</feature>
<evidence type="ECO:0000313" key="9">
    <source>
        <dbReference type="Proteomes" id="UP000289166"/>
    </source>
</evidence>
<evidence type="ECO:0000256" key="4">
    <source>
        <dbReference type="ARBA" id="ARBA00022989"/>
    </source>
</evidence>
<dbReference type="CDD" id="cd17353">
    <property type="entry name" value="MFS_OFA_like"/>
    <property type="match status" value="1"/>
</dbReference>
<dbReference type="Proteomes" id="UP000289166">
    <property type="component" value="Unassembled WGS sequence"/>
</dbReference>
<organism evidence="8 9">
    <name type="scientific">Acetivibrio mesophilus</name>
    <dbReference type="NCBI Taxonomy" id="2487273"/>
    <lineage>
        <taxon>Bacteria</taxon>
        <taxon>Bacillati</taxon>
        <taxon>Bacillota</taxon>
        <taxon>Clostridia</taxon>
        <taxon>Eubacteriales</taxon>
        <taxon>Oscillospiraceae</taxon>
        <taxon>Acetivibrio</taxon>
    </lineage>
</organism>
<dbReference type="SUPFAM" id="SSF103473">
    <property type="entry name" value="MFS general substrate transporter"/>
    <property type="match status" value="1"/>
</dbReference>
<dbReference type="InterPro" id="IPR011701">
    <property type="entry name" value="MFS"/>
</dbReference>
<keyword evidence="4 6" id="KW-1133">Transmembrane helix</keyword>
<gene>
    <name evidence="8" type="ORF">EFD62_17000</name>
</gene>
<feature type="transmembrane region" description="Helical" evidence="6">
    <location>
        <begin position="14"/>
        <end position="36"/>
    </location>
</feature>
<dbReference type="PANTHER" id="PTHR11360">
    <property type="entry name" value="MONOCARBOXYLATE TRANSPORTER"/>
    <property type="match status" value="1"/>
</dbReference>
<accession>A0A4Q0I091</accession>
<keyword evidence="2" id="KW-0813">Transport</keyword>